<dbReference type="PANTHER" id="PTHR16515:SF54">
    <property type="entry name" value="GROWTH FACTOR-INDEPENDENT 1B TRANSCRIPTION REPRESSOR"/>
    <property type="match status" value="1"/>
</dbReference>
<evidence type="ECO:0000256" key="8">
    <source>
        <dbReference type="ARBA" id="ARBA00023163"/>
    </source>
</evidence>
<dbReference type="EMBL" id="CANHGI010000006">
    <property type="protein sequence ID" value="CAI5455832.1"/>
    <property type="molecule type" value="Genomic_DNA"/>
</dbReference>
<protein>
    <recommendedName>
        <fullName evidence="12">C2H2-type domain-containing protein</fullName>
    </recommendedName>
</protein>
<dbReference type="InterPro" id="IPR036236">
    <property type="entry name" value="Znf_C2H2_sf"/>
</dbReference>
<dbReference type="PROSITE" id="PS50157">
    <property type="entry name" value="ZINC_FINGER_C2H2_2"/>
    <property type="match status" value="4"/>
</dbReference>
<dbReference type="FunFam" id="3.30.160.60:FF:002484">
    <property type="entry name" value="Protein CBR-LSY-2"/>
    <property type="match status" value="1"/>
</dbReference>
<evidence type="ECO:0000256" key="2">
    <source>
        <dbReference type="ARBA" id="ARBA00022723"/>
    </source>
</evidence>
<keyword evidence="14" id="KW-1185">Reference proteome</keyword>
<dbReference type="GO" id="GO:0008270">
    <property type="term" value="F:zinc ion binding"/>
    <property type="evidence" value="ECO:0007669"/>
    <property type="project" value="UniProtKB-KW"/>
</dbReference>
<evidence type="ECO:0000256" key="3">
    <source>
        <dbReference type="ARBA" id="ARBA00022737"/>
    </source>
</evidence>
<comment type="subcellular location">
    <subcellularLocation>
        <location evidence="1">Nucleus speckle</location>
    </subcellularLocation>
</comment>
<reference evidence="13" key="1">
    <citation type="submission" date="2022-11" db="EMBL/GenBank/DDBJ databases">
        <authorList>
            <person name="Kikuchi T."/>
        </authorList>
    </citation>
    <scope>NUCLEOTIDE SEQUENCE</scope>
    <source>
        <strain evidence="13">PS1010</strain>
    </source>
</reference>
<keyword evidence="5" id="KW-0862">Zinc</keyword>
<dbReference type="GO" id="GO:0016607">
    <property type="term" value="C:nuclear speck"/>
    <property type="evidence" value="ECO:0007669"/>
    <property type="project" value="UniProtKB-SubCell"/>
</dbReference>
<feature type="region of interest" description="Disordered" evidence="11">
    <location>
        <begin position="127"/>
        <end position="159"/>
    </location>
</feature>
<dbReference type="Gene3D" id="3.30.160.60">
    <property type="entry name" value="Classic Zinc Finger"/>
    <property type="match status" value="3"/>
</dbReference>
<keyword evidence="8" id="KW-0804">Transcription</keyword>
<keyword evidence="4 10" id="KW-0863">Zinc-finger</keyword>
<organism evidence="13 14">
    <name type="scientific">Caenorhabditis angaria</name>
    <dbReference type="NCBI Taxonomy" id="860376"/>
    <lineage>
        <taxon>Eukaryota</taxon>
        <taxon>Metazoa</taxon>
        <taxon>Ecdysozoa</taxon>
        <taxon>Nematoda</taxon>
        <taxon>Chromadorea</taxon>
        <taxon>Rhabditida</taxon>
        <taxon>Rhabditina</taxon>
        <taxon>Rhabditomorpha</taxon>
        <taxon>Rhabditoidea</taxon>
        <taxon>Rhabditidae</taxon>
        <taxon>Peloderinae</taxon>
        <taxon>Caenorhabditis</taxon>
    </lineage>
</organism>
<proteinExistence type="predicted"/>
<dbReference type="SMART" id="SM00355">
    <property type="entry name" value="ZnF_C2H2"/>
    <property type="match status" value="4"/>
</dbReference>
<feature type="domain" description="C2H2-type" evidence="12">
    <location>
        <begin position="299"/>
        <end position="326"/>
    </location>
</feature>
<feature type="domain" description="C2H2-type" evidence="12">
    <location>
        <begin position="60"/>
        <end position="87"/>
    </location>
</feature>
<dbReference type="InterPro" id="IPR013087">
    <property type="entry name" value="Znf_C2H2_type"/>
</dbReference>
<evidence type="ECO:0000256" key="1">
    <source>
        <dbReference type="ARBA" id="ARBA00004324"/>
    </source>
</evidence>
<evidence type="ECO:0000256" key="5">
    <source>
        <dbReference type="ARBA" id="ARBA00022833"/>
    </source>
</evidence>
<feature type="domain" description="C2H2-type" evidence="12">
    <location>
        <begin position="88"/>
        <end position="115"/>
    </location>
</feature>
<evidence type="ECO:0000256" key="9">
    <source>
        <dbReference type="ARBA" id="ARBA00023242"/>
    </source>
</evidence>
<dbReference type="GO" id="GO:0003677">
    <property type="term" value="F:DNA binding"/>
    <property type="evidence" value="ECO:0007669"/>
    <property type="project" value="UniProtKB-KW"/>
</dbReference>
<accession>A0A9P1NBW7</accession>
<keyword evidence="2" id="KW-0479">Metal-binding</keyword>
<dbReference type="Proteomes" id="UP001152747">
    <property type="component" value="Unassembled WGS sequence"/>
</dbReference>
<keyword evidence="3" id="KW-0677">Repeat</keyword>
<dbReference type="FunFam" id="3.30.160.60:FF:000325">
    <property type="entry name" value="ZFP90 zinc finger protein"/>
    <property type="match status" value="1"/>
</dbReference>
<sequence length="436" mass="47369">MREIIHTSPTKHNMSVCVSPSITQTLMIDENLACPQCPKMFTSTKLLQQHQQMFHTDKAFICETCGKAFRFRSNLAEHRSVHTALKPYVCKFCGKSSRLKGNLTKHILKHHKKEADEPIGKDDIIVKKNDGPLPAPSWNGGSNGGSGSSGSGTPSVLNNINNNHSIKMEFDDSSFFSSFSTTSQGENEKPILLPKTELPTLTTGGAGPSDQERSIFISLGLDYSNSIDLRESPETSVSPDNVKDMIDSDNGYDSPIQNTVGGEASLAALIAQVSASPPHESSGKSTIIGLAQQQNGQGTQCPECGKHVRKSSYLPVHMTLHHGFPPPEAGILAAVEDKNLEDMGDESYQNELRVIANAICDLKAQQLTTPKIEQLLSGIDARVNRLEKNMEMALNSILTLVQLQTGMNSSVNRFKEDAAGKLNDIKIILEQATTAD</sequence>
<evidence type="ECO:0000259" key="12">
    <source>
        <dbReference type="PROSITE" id="PS50157"/>
    </source>
</evidence>
<evidence type="ECO:0000256" key="4">
    <source>
        <dbReference type="ARBA" id="ARBA00022771"/>
    </source>
</evidence>
<dbReference type="AlphaFoldDB" id="A0A9P1NBW7"/>
<evidence type="ECO:0000313" key="13">
    <source>
        <dbReference type="EMBL" id="CAI5455832.1"/>
    </source>
</evidence>
<evidence type="ECO:0000256" key="7">
    <source>
        <dbReference type="ARBA" id="ARBA00023125"/>
    </source>
</evidence>
<dbReference type="GO" id="GO:0010468">
    <property type="term" value="P:regulation of gene expression"/>
    <property type="evidence" value="ECO:0007669"/>
    <property type="project" value="TreeGrafter"/>
</dbReference>
<evidence type="ECO:0000256" key="10">
    <source>
        <dbReference type="PROSITE-ProRule" id="PRU00042"/>
    </source>
</evidence>
<keyword evidence="9" id="KW-0539">Nucleus</keyword>
<evidence type="ECO:0000256" key="11">
    <source>
        <dbReference type="SAM" id="MobiDB-lite"/>
    </source>
</evidence>
<feature type="domain" description="C2H2-type" evidence="12">
    <location>
        <begin position="32"/>
        <end position="60"/>
    </location>
</feature>
<keyword evidence="7" id="KW-0238">DNA-binding</keyword>
<dbReference type="OrthoDB" id="9439903at2759"/>
<dbReference type="Pfam" id="PF00096">
    <property type="entry name" value="zf-C2H2"/>
    <property type="match status" value="3"/>
</dbReference>
<dbReference type="InterPro" id="IPR050331">
    <property type="entry name" value="Zinc_finger"/>
</dbReference>
<gene>
    <name evidence="13" type="ORF">CAMP_LOCUS18469</name>
</gene>
<dbReference type="PROSITE" id="PS00028">
    <property type="entry name" value="ZINC_FINGER_C2H2_1"/>
    <property type="match status" value="3"/>
</dbReference>
<dbReference type="PANTHER" id="PTHR16515">
    <property type="entry name" value="PR DOMAIN ZINC FINGER PROTEIN"/>
    <property type="match status" value="1"/>
</dbReference>
<keyword evidence="6" id="KW-0805">Transcription regulation</keyword>
<evidence type="ECO:0000313" key="14">
    <source>
        <dbReference type="Proteomes" id="UP001152747"/>
    </source>
</evidence>
<evidence type="ECO:0000256" key="6">
    <source>
        <dbReference type="ARBA" id="ARBA00023015"/>
    </source>
</evidence>
<comment type="caution">
    <text evidence="13">The sequence shown here is derived from an EMBL/GenBank/DDBJ whole genome shotgun (WGS) entry which is preliminary data.</text>
</comment>
<feature type="compositionally biased region" description="Gly residues" evidence="11">
    <location>
        <begin position="141"/>
        <end position="150"/>
    </location>
</feature>
<dbReference type="SUPFAM" id="SSF57667">
    <property type="entry name" value="beta-beta-alpha zinc fingers"/>
    <property type="match status" value="2"/>
</dbReference>
<name>A0A9P1NBW7_9PELO</name>